<dbReference type="RefSeq" id="WP_014213541.1">
    <property type="nucleotide sequence ID" value="NC_016604.1"/>
</dbReference>
<keyword evidence="7" id="KW-1185">Reference proteome</keyword>
<dbReference type="InterPro" id="IPR036396">
    <property type="entry name" value="Cyt_P450_sf"/>
</dbReference>
<keyword evidence="2 5" id="KW-0349">Heme</keyword>
<organism evidence="6 7">
    <name type="scientific">Mycolicibacterium rhodesiae (strain NBB3)</name>
    <name type="common">Mycobacterium rhodesiae</name>
    <dbReference type="NCBI Taxonomy" id="710685"/>
    <lineage>
        <taxon>Bacteria</taxon>
        <taxon>Bacillati</taxon>
        <taxon>Actinomycetota</taxon>
        <taxon>Actinomycetes</taxon>
        <taxon>Mycobacteriales</taxon>
        <taxon>Mycobacteriaceae</taxon>
        <taxon>Mycolicibacterium</taxon>
    </lineage>
</organism>
<dbReference type="EMBL" id="CP003169">
    <property type="protein sequence ID" value="AEV75800.1"/>
    <property type="molecule type" value="Genomic_DNA"/>
</dbReference>
<sequence>MSANDPVPAPPLAVGTGLPWDVCVDDAVAAIASARARHGDTFAVASGNDNYLFTFSPAGVEAFYRLPEDKASKGVADYLMLRRKLPDEIFDGRRLLPTSLFRRDDVASYLKNLDCALTETVAELGPDGTVDLFGLTRRLGHRMGLASWAGPGSAQGTPFDRLVAAFETLDGSDAFVHPDSMAAVAAGGKQAERAALDEIVAVIETAVHATASDQVDESDLFGRIVRAWSQEPDDVRMRGIALDVALIHIASMSNLMAALGWALVDLLEHPDEQKRVASGDSEFAQRCALESTRLAQRSIMSRAVLAPVDLDTGDVIYRVPAGWTIATLLPLLNTSAAPGLRTWDPDRWQRHRLADTAALPSPMLVTAFGHGKHSCPAQPFSLAAMSVAMTRLLNIYEMTPGWTSYPKPVPAQIGGVARSVDPCPVSYVRR</sequence>
<evidence type="ECO:0000256" key="2">
    <source>
        <dbReference type="ARBA" id="ARBA00022617"/>
    </source>
</evidence>
<proteinExistence type="inferred from homology"/>
<evidence type="ECO:0000256" key="3">
    <source>
        <dbReference type="ARBA" id="ARBA00022723"/>
    </source>
</evidence>
<dbReference type="HOGENOM" id="CLU_637484_0_0_11"/>
<name>G8RZ09_MYCRN</name>
<dbReference type="PANTHER" id="PTHR24304">
    <property type="entry name" value="CYTOCHROME P450 FAMILY 7"/>
    <property type="match status" value="1"/>
</dbReference>
<evidence type="ECO:0000256" key="4">
    <source>
        <dbReference type="ARBA" id="ARBA00023004"/>
    </source>
</evidence>
<dbReference type="InterPro" id="IPR017972">
    <property type="entry name" value="Cyt_P450_CS"/>
</dbReference>
<dbReference type="eggNOG" id="COG2124">
    <property type="taxonomic scope" value="Bacteria"/>
</dbReference>
<dbReference type="KEGG" id="mrh:MycrhN_5325"/>
<evidence type="ECO:0000256" key="1">
    <source>
        <dbReference type="ARBA" id="ARBA00010617"/>
    </source>
</evidence>
<dbReference type="OrthoDB" id="3817170at2"/>
<keyword evidence="5" id="KW-0503">Monooxygenase</keyword>
<accession>G8RZ09</accession>
<gene>
    <name evidence="6" type="ordered locus">MycrhN_5325</name>
</gene>
<dbReference type="SUPFAM" id="SSF48264">
    <property type="entry name" value="Cytochrome P450"/>
    <property type="match status" value="1"/>
</dbReference>
<dbReference type="AlphaFoldDB" id="G8RZ09"/>
<dbReference type="InterPro" id="IPR050529">
    <property type="entry name" value="CYP450_sterol_14alpha_dmase"/>
</dbReference>
<dbReference type="GO" id="GO:0004497">
    <property type="term" value="F:monooxygenase activity"/>
    <property type="evidence" value="ECO:0007669"/>
    <property type="project" value="UniProtKB-KW"/>
</dbReference>
<evidence type="ECO:0000313" key="7">
    <source>
        <dbReference type="Proteomes" id="UP000005442"/>
    </source>
</evidence>
<evidence type="ECO:0000256" key="5">
    <source>
        <dbReference type="RuleBase" id="RU000461"/>
    </source>
</evidence>
<dbReference type="PROSITE" id="PS00086">
    <property type="entry name" value="CYTOCHROME_P450"/>
    <property type="match status" value="1"/>
</dbReference>
<keyword evidence="4 5" id="KW-0408">Iron</keyword>
<dbReference type="PANTHER" id="PTHR24304:SF2">
    <property type="entry name" value="24-HYDROXYCHOLESTEROL 7-ALPHA-HYDROXYLASE"/>
    <property type="match status" value="1"/>
</dbReference>
<dbReference type="PATRIC" id="fig|710685.3.peg.5350"/>
<dbReference type="Pfam" id="PF00067">
    <property type="entry name" value="p450"/>
    <property type="match status" value="1"/>
</dbReference>
<dbReference type="Gene3D" id="1.10.630.10">
    <property type="entry name" value="Cytochrome P450"/>
    <property type="match status" value="1"/>
</dbReference>
<dbReference type="InterPro" id="IPR001128">
    <property type="entry name" value="Cyt_P450"/>
</dbReference>
<protein>
    <submittedName>
        <fullName evidence="6">Cytochrome P450</fullName>
    </submittedName>
</protein>
<dbReference type="STRING" id="710685.MycrhN_5325"/>
<reference evidence="6 7" key="1">
    <citation type="submission" date="2011-12" db="EMBL/GenBank/DDBJ databases">
        <title>Complete sequence of Mycobacterium rhodesiae NBB3.</title>
        <authorList>
            <consortium name="US DOE Joint Genome Institute"/>
            <person name="Lucas S."/>
            <person name="Han J."/>
            <person name="Lapidus A."/>
            <person name="Cheng J.-F."/>
            <person name="Goodwin L."/>
            <person name="Pitluck S."/>
            <person name="Peters L."/>
            <person name="Mikhailova N."/>
            <person name="Gu W."/>
            <person name="Detter J.C."/>
            <person name="Han C."/>
            <person name="Tapia R."/>
            <person name="Land M."/>
            <person name="Hauser L."/>
            <person name="Kyrpides N."/>
            <person name="Ivanova N."/>
            <person name="Pagani I."/>
            <person name="Mattes T."/>
            <person name="Holmes A."/>
            <person name="Rutledge P."/>
            <person name="Paulsen I."/>
            <person name="Coleman N."/>
            <person name="Woyke T."/>
        </authorList>
    </citation>
    <scope>NUCLEOTIDE SEQUENCE [LARGE SCALE GENOMIC DNA]</scope>
    <source>
        <strain evidence="6 7">NBB3</strain>
    </source>
</reference>
<dbReference type="Proteomes" id="UP000005442">
    <property type="component" value="Chromosome"/>
</dbReference>
<dbReference type="CDD" id="cd00302">
    <property type="entry name" value="cytochrome_P450"/>
    <property type="match status" value="1"/>
</dbReference>
<evidence type="ECO:0000313" key="6">
    <source>
        <dbReference type="EMBL" id="AEV75800.1"/>
    </source>
</evidence>
<dbReference type="GO" id="GO:0016705">
    <property type="term" value="F:oxidoreductase activity, acting on paired donors, with incorporation or reduction of molecular oxygen"/>
    <property type="evidence" value="ECO:0007669"/>
    <property type="project" value="InterPro"/>
</dbReference>
<dbReference type="GO" id="GO:0005506">
    <property type="term" value="F:iron ion binding"/>
    <property type="evidence" value="ECO:0007669"/>
    <property type="project" value="InterPro"/>
</dbReference>
<comment type="similarity">
    <text evidence="1 5">Belongs to the cytochrome P450 family.</text>
</comment>
<keyword evidence="5" id="KW-0560">Oxidoreductase</keyword>
<dbReference type="GO" id="GO:0020037">
    <property type="term" value="F:heme binding"/>
    <property type="evidence" value="ECO:0007669"/>
    <property type="project" value="InterPro"/>
</dbReference>
<keyword evidence="3 5" id="KW-0479">Metal-binding</keyword>